<evidence type="ECO:0000259" key="6">
    <source>
        <dbReference type="PROSITE" id="PS50011"/>
    </source>
</evidence>
<dbReference type="GO" id="GO:0005737">
    <property type="term" value="C:cytoplasm"/>
    <property type="evidence" value="ECO:0007669"/>
    <property type="project" value="TreeGrafter"/>
</dbReference>
<comment type="caution">
    <text evidence="7">The sequence shown here is derived from an EMBL/GenBank/DDBJ whole genome shotgun (WGS) entry which is preliminary data.</text>
</comment>
<keyword evidence="2 4" id="KW-0547">Nucleotide-binding</keyword>
<feature type="domain" description="Protein kinase" evidence="6">
    <location>
        <begin position="100"/>
        <end position="359"/>
    </location>
</feature>
<dbReference type="Gene3D" id="1.10.510.10">
    <property type="entry name" value="Transferase(Phosphotransferase) domain 1"/>
    <property type="match status" value="1"/>
</dbReference>
<dbReference type="GO" id="GO:0005524">
    <property type="term" value="F:ATP binding"/>
    <property type="evidence" value="ECO:0007669"/>
    <property type="project" value="UniProtKB-UniRule"/>
</dbReference>
<evidence type="ECO:0000256" key="5">
    <source>
        <dbReference type="SAM" id="Coils"/>
    </source>
</evidence>
<dbReference type="FunFam" id="1.10.510.10:FF:000571">
    <property type="entry name" value="Maternal embryonic leucine zipper kinase"/>
    <property type="match status" value="1"/>
</dbReference>
<dbReference type="EMBL" id="LDAU01000243">
    <property type="protein sequence ID" value="KRW98473.1"/>
    <property type="molecule type" value="Genomic_DNA"/>
</dbReference>
<keyword evidence="7" id="KW-0808">Transferase</keyword>
<evidence type="ECO:0000256" key="2">
    <source>
        <dbReference type="ARBA" id="ARBA00022741"/>
    </source>
</evidence>
<dbReference type="SMART" id="SM00220">
    <property type="entry name" value="S_TKc"/>
    <property type="match status" value="1"/>
</dbReference>
<dbReference type="InterPro" id="IPR008271">
    <property type="entry name" value="Ser/Thr_kinase_AS"/>
</dbReference>
<reference evidence="7 8" key="1">
    <citation type="journal article" date="2015" name="Sci. Rep.">
        <title>Genome of the facultative scuticociliatosis pathogen Pseudocohnilembus persalinus provides insight into its virulence through horizontal gene transfer.</title>
        <authorList>
            <person name="Xiong J."/>
            <person name="Wang G."/>
            <person name="Cheng J."/>
            <person name="Tian M."/>
            <person name="Pan X."/>
            <person name="Warren A."/>
            <person name="Jiang C."/>
            <person name="Yuan D."/>
            <person name="Miao W."/>
        </authorList>
    </citation>
    <scope>NUCLEOTIDE SEQUENCE [LARGE SCALE GENOMIC DNA]</scope>
    <source>
        <strain evidence="7">36N120E</strain>
    </source>
</reference>
<dbReference type="PANTHER" id="PTHR24346:SF30">
    <property type="entry name" value="MATERNAL EMBRYONIC LEUCINE ZIPPER KINASE"/>
    <property type="match status" value="1"/>
</dbReference>
<keyword evidence="7" id="KW-0418">Kinase</keyword>
<evidence type="ECO:0000313" key="8">
    <source>
        <dbReference type="Proteomes" id="UP000054937"/>
    </source>
</evidence>
<keyword evidence="3 4" id="KW-0067">ATP-binding</keyword>
<gene>
    <name evidence="7" type="ORF">PPERSA_03304</name>
</gene>
<evidence type="ECO:0000256" key="3">
    <source>
        <dbReference type="ARBA" id="ARBA00022840"/>
    </source>
</evidence>
<evidence type="ECO:0000256" key="4">
    <source>
        <dbReference type="PROSITE-ProRule" id="PRU10141"/>
    </source>
</evidence>
<dbReference type="InterPro" id="IPR017441">
    <property type="entry name" value="Protein_kinase_ATP_BS"/>
</dbReference>
<dbReference type="AlphaFoldDB" id="A0A0V0Q8B4"/>
<dbReference type="Pfam" id="PF00069">
    <property type="entry name" value="Pkinase"/>
    <property type="match status" value="1"/>
</dbReference>
<dbReference type="PANTHER" id="PTHR24346">
    <property type="entry name" value="MAP/MICROTUBULE AFFINITY-REGULATING KINASE"/>
    <property type="match status" value="1"/>
</dbReference>
<dbReference type="InterPro" id="IPR000719">
    <property type="entry name" value="Prot_kinase_dom"/>
</dbReference>
<dbReference type="SUPFAM" id="SSF56112">
    <property type="entry name" value="Protein kinase-like (PK-like)"/>
    <property type="match status" value="1"/>
</dbReference>
<protein>
    <submittedName>
        <fullName evidence="7">Protein kinase-like domain</fullName>
    </submittedName>
</protein>
<dbReference type="InParanoid" id="A0A0V0Q8B4"/>
<dbReference type="GO" id="GO:0004674">
    <property type="term" value="F:protein serine/threonine kinase activity"/>
    <property type="evidence" value="ECO:0007669"/>
    <property type="project" value="TreeGrafter"/>
</dbReference>
<organism evidence="7 8">
    <name type="scientific">Pseudocohnilembus persalinus</name>
    <name type="common">Ciliate</name>
    <dbReference type="NCBI Taxonomy" id="266149"/>
    <lineage>
        <taxon>Eukaryota</taxon>
        <taxon>Sar</taxon>
        <taxon>Alveolata</taxon>
        <taxon>Ciliophora</taxon>
        <taxon>Intramacronucleata</taxon>
        <taxon>Oligohymenophorea</taxon>
        <taxon>Scuticociliatia</taxon>
        <taxon>Philasterida</taxon>
        <taxon>Pseudocohnilembidae</taxon>
        <taxon>Pseudocohnilembus</taxon>
    </lineage>
</organism>
<dbReference type="PROSITE" id="PS50011">
    <property type="entry name" value="PROTEIN_KINASE_DOM"/>
    <property type="match status" value="1"/>
</dbReference>
<dbReference type="Proteomes" id="UP000054937">
    <property type="component" value="Unassembled WGS sequence"/>
</dbReference>
<dbReference type="FunFam" id="3.30.200.20:FF:000042">
    <property type="entry name" value="Aurora kinase A"/>
    <property type="match status" value="1"/>
</dbReference>
<name>A0A0V0Q8B4_PSEPJ</name>
<dbReference type="InterPro" id="IPR011009">
    <property type="entry name" value="Kinase-like_dom_sf"/>
</dbReference>
<dbReference type="GO" id="GO:0035556">
    <property type="term" value="P:intracellular signal transduction"/>
    <property type="evidence" value="ECO:0007669"/>
    <property type="project" value="TreeGrafter"/>
</dbReference>
<sequence>MNQFLFPEQEILDKEIKILKNGEKNIKKGIKIFLYKKYQLKDLKAICEKKLFKQQLQSFRLFTDQGVELFEDDLEYIAYDSTLYASNGEDFDPISQFSQYKELKYLGQGGFGKVMLAEHRQTKQKVAIKYIENEQTSANDIDNVFKEAETLKNLKHKNIVEIHQTYTLKNMETVVLVMEYLEGGELLKYLIKKGRLSEQVAREFFVQILDAVSYCHNEKLIHRDLKPENIILSQKGTNQIKIVDFGISSISSNNIKWEKVNIGSLSYMAPEVLSNKVDKIGPPIDIWALGIILYVMVCGHQPFVGSSQKQIANKIVEGKFNFPQDDGLSFQIKNLITSILNINPVHRATIQEIKDHPWMSIDLSQYNIKQLNRQQLKQSILLQHQKSLYRSGAFSLGKSNSQKQVKIQINEIKEEQNNNENQEIKEEKSVKKIKFTPIMRESQFKQKTTEINKVNKYDALNTIQTRNSLPKIINNQNNKINTVIPIKTSKFLQNKKRTFSPLYNNRSFILKESQRQDENKIGIQTQYNKNEFKNGKNMAASLSPPRIRPNQLMNYLEKTSIENKYRILRNSSQKQIQIIN</sequence>
<dbReference type="PROSITE" id="PS00108">
    <property type="entry name" value="PROTEIN_KINASE_ST"/>
    <property type="match status" value="1"/>
</dbReference>
<dbReference type="PROSITE" id="PS00107">
    <property type="entry name" value="PROTEIN_KINASE_ATP"/>
    <property type="match status" value="1"/>
</dbReference>
<proteinExistence type="predicted"/>
<evidence type="ECO:0000313" key="7">
    <source>
        <dbReference type="EMBL" id="KRW98473.1"/>
    </source>
</evidence>
<keyword evidence="8" id="KW-1185">Reference proteome</keyword>
<feature type="coiled-coil region" evidence="5">
    <location>
        <begin position="398"/>
        <end position="432"/>
    </location>
</feature>
<dbReference type="OrthoDB" id="193931at2759"/>
<comment type="subunit">
    <text evidence="1">Monomer.</text>
</comment>
<feature type="binding site" evidence="4">
    <location>
        <position position="129"/>
    </location>
    <ligand>
        <name>ATP</name>
        <dbReference type="ChEBI" id="CHEBI:30616"/>
    </ligand>
</feature>
<accession>A0A0V0Q8B4</accession>
<evidence type="ECO:0000256" key="1">
    <source>
        <dbReference type="ARBA" id="ARBA00011245"/>
    </source>
</evidence>
<keyword evidence="5" id="KW-0175">Coiled coil</keyword>